<evidence type="ECO:0000256" key="5">
    <source>
        <dbReference type="SAM" id="MobiDB-lite"/>
    </source>
</evidence>
<dbReference type="HOGENOM" id="CLU_019524_3_0_1"/>
<dbReference type="EMBL" id="AMWN01000005">
    <property type="protein sequence ID" value="EXJ85850.1"/>
    <property type="molecule type" value="Genomic_DNA"/>
</dbReference>
<gene>
    <name evidence="7" type="ORF">A1O1_06219</name>
</gene>
<proteinExistence type="predicted"/>
<dbReference type="SMART" id="SM00066">
    <property type="entry name" value="GAL4"/>
    <property type="match status" value="1"/>
</dbReference>
<name>W9Y8C2_9EURO</name>
<evidence type="ECO:0000259" key="6">
    <source>
        <dbReference type="PROSITE" id="PS50048"/>
    </source>
</evidence>
<feature type="region of interest" description="Disordered" evidence="5">
    <location>
        <begin position="49"/>
        <end position="78"/>
    </location>
</feature>
<dbReference type="RefSeq" id="XP_007725288.1">
    <property type="nucleotide sequence ID" value="XM_007727098.1"/>
</dbReference>
<dbReference type="PANTHER" id="PTHR38111:SF11">
    <property type="entry name" value="TRANSCRIPTION FACTOR DOMAIN-CONTAINING PROTEIN-RELATED"/>
    <property type="match status" value="1"/>
</dbReference>
<dbReference type="PROSITE" id="PS50048">
    <property type="entry name" value="ZN2_CY6_FUNGAL_2"/>
    <property type="match status" value="1"/>
</dbReference>
<dbReference type="Proteomes" id="UP000019484">
    <property type="component" value="Unassembled WGS sequence"/>
</dbReference>
<evidence type="ECO:0000313" key="7">
    <source>
        <dbReference type="EMBL" id="EXJ85850.1"/>
    </source>
</evidence>
<feature type="domain" description="Zn(2)-C6 fungal-type" evidence="6">
    <location>
        <begin position="9"/>
        <end position="37"/>
    </location>
</feature>
<dbReference type="OrthoDB" id="4314040at2759"/>
<dbReference type="Pfam" id="PF00172">
    <property type="entry name" value="Zn_clus"/>
    <property type="match status" value="1"/>
</dbReference>
<dbReference type="GeneID" id="19161087"/>
<dbReference type="GO" id="GO:0000981">
    <property type="term" value="F:DNA-binding transcription factor activity, RNA polymerase II-specific"/>
    <property type="evidence" value="ECO:0007669"/>
    <property type="project" value="InterPro"/>
</dbReference>
<dbReference type="GO" id="GO:0003677">
    <property type="term" value="F:DNA binding"/>
    <property type="evidence" value="ECO:0007669"/>
    <property type="project" value="UniProtKB-KW"/>
</dbReference>
<evidence type="ECO:0000256" key="4">
    <source>
        <dbReference type="ARBA" id="ARBA00023242"/>
    </source>
</evidence>
<accession>W9Y8C2</accession>
<protein>
    <recommendedName>
        <fullName evidence="6">Zn(2)-C6 fungal-type domain-containing protein</fullName>
    </recommendedName>
</protein>
<organism evidence="7 8">
    <name type="scientific">Capronia coronata CBS 617.96</name>
    <dbReference type="NCBI Taxonomy" id="1182541"/>
    <lineage>
        <taxon>Eukaryota</taxon>
        <taxon>Fungi</taxon>
        <taxon>Dikarya</taxon>
        <taxon>Ascomycota</taxon>
        <taxon>Pezizomycotina</taxon>
        <taxon>Eurotiomycetes</taxon>
        <taxon>Chaetothyriomycetidae</taxon>
        <taxon>Chaetothyriales</taxon>
        <taxon>Herpotrichiellaceae</taxon>
        <taxon>Capronia</taxon>
    </lineage>
</organism>
<dbReference type="AlphaFoldDB" id="W9Y8C2"/>
<dbReference type="PROSITE" id="PS00463">
    <property type="entry name" value="ZN2_CY6_FUNGAL_1"/>
    <property type="match status" value="1"/>
</dbReference>
<dbReference type="InterPro" id="IPR001138">
    <property type="entry name" value="Zn2Cys6_DnaBD"/>
</dbReference>
<keyword evidence="8" id="KW-1185">Reference proteome</keyword>
<reference evidence="7 8" key="1">
    <citation type="submission" date="2013-03" db="EMBL/GenBank/DDBJ databases">
        <title>The Genome Sequence of Capronia coronata CBS 617.96.</title>
        <authorList>
            <consortium name="The Broad Institute Genomics Platform"/>
            <person name="Cuomo C."/>
            <person name="de Hoog S."/>
            <person name="Gorbushina A."/>
            <person name="Walker B."/>
            <person name="Young S.K."/>
            <person name="Zeng Q."/>
            <person name="Gargeya S."/>
            <person name="Fitzgerald M."/>
            <person name="Haas B."/>
            <person name="Abouelleil A."/>
            <person name="Allen A.W."/>
            <person name="Alvarado L."/>
            <person name="Arachchi H.M."/>
            <person name="Berlin A.M."/>
            <person name="Chapman S.B."/>
            <person name="Gainer-Dewar J."/>
            <person name="Goldberg J."/>
            <person name="Griggs A."/>
            <person name="Gujja S."/>
            <person name="Hansen M."/>
            <person name="Howarth C."/>
            <person name="Imamovic A."/>
            <person name="Ireland A."/>
            <person name="Larimer J."/>
            <person name="McCowan C."/>
            <person name="Murphy C."/>
            <person name="Pearson M."/>
            <person name="Poon T.W."/>
            <person name="Priest M."/>
            <person name="Roberts A."/>
            <person name="Saif S."/>
            <person name="Shea T."/>
            <person name="Sisk P."/>
            <person name="Sykes S."/>
            <person name="Wortman J."/>
            <person name="Nusbaum C."/>
            <person name="Birren B."/>
        </authorList>
    </citation>
    <scope>NUCLEOTIDE SEQUENCE [LARGE SCALE GENOMIC DNA]</scope>
    <source>
        <strain evidence="7 8">CBS 617.96</strain>
    </source>
</reference>
<sequence length="471" mass="52452">MPGVPSGRGCDACRKQKKKCDVDNYPCSRCRRLDIPCIGLGRQRYKFVTPQTGSPDTSVSARWESRSPTRLSDSRSDSSASTTLFRSLSNDHSWRVSAFVDKIQPSTGVRFNLAWTFGDYLVDVPARLGTNDALDKAADAVLAAMERFSSHGSDVAPVVLEKYIRALTALRMCLDDPVVAKSSETLCAILLLLTCQTFLWTPAGVRTTHSEGAAQILRMRRRPGNRDRFETNLLLSLRGVVLFESLFNDRIAFSDQEWIEMFQTSNDTLSLEGRLVQCLTRAPNLMRRAKAMLAMPDGCGRSLVDLQHEAGRLRDDLEPHLSGLRERWHAVAVAELDTMFNSQQSIWVALRDCHYLRSYSLGLAIAIVVNEIQLALSDDPSHILAESEQFATELVCLGQIGCRYRPLGASSLGMCLVAAELGASDPDTKLAARQLRLDYHSDFRGKDAHDLSSMKLRLTCSRHTSRPRVLQ</sequence>
<feature type="compositionally biased region" description="Polar residues" evidence="5">
    <location>
        <begin position="49"/>
        <end position="60"/>
    </location>
</feature>
<dbReference type="eggNOG" id="ENOG502SMME">
    <property type="taxonomic scope" value="Eukaryota"/>
</dbReference>
<dbReference type="InterPro" id="IPR053178">
    <property type="entry name" value="Osmoadaptation_assoc"/>
</dbReference>
<dbReference type="SUPFAM" id="SSF57701">
    <property type="entry name" value="Zn2/Cys6 DNA-binding domain"/>
    <property type="match status" value="1"/>
</dbReference>
<keyword evidence="3" id="KW-0804">Transcription</keyword>
<comment type="caution">
    <text evidence="7">The sequence shown here is derived from an EMBL/GenBank/DDBJ whole genome shotgun (WGS) entry which is preliminary data.</text>
</comment>
<dbReference type="Gene3D" id="4.10.240.10">
    <property type="entry name" value="Zn(2)-C6 fungal-type DNA-binding domain"/>
    <property type="match status" value="1"/>
</dbReference>
<keyword evidence="4" id="KW-0539">Nucleus</keyword>
<evidence type="ECO:0000313" key="8">
    <source>
        <dbReference type="Proteomes" id="UP000019484"/>
    </source>
</evidence>
<evidence type="ECO:0000256" key="3">
    <source>
        <dbReference type="ARBA" id="ARBA00023163"/>
    </source>
</evidence>
<dbReference type="CDD" id="cd00067">
    <property type="entry name" value="GAL4"/>
    <property type="match status" value="1"/>
</dbReference>
<dbReference type="InterPro" id="IPR036864">
    <property type="entry name" value="Zn2-C6_fun-type_DNA-bd_sf"/>
</dbReference>
<dbReference type="GO" id="GO:0008270">
    <property type="term" value="F:zinc ion binding"/>
    <property type="evidence" value="ECO:0007669"/>
    <property type="project" value="InterPro"/>
</dbReference>
<dbReference type="STRING" id="1182541.W9Y8C2"/>
<keyword evidence="2" id="KW-0238">DNA-binding</keyword>
<keyword evidence="1" id="KW-0805">Transcription regulation</keyword>
<dbReference type="PANTHER" id="PTHR38111">
    <property type="entry name" value="ZN(2)-C6 FUNGAL-TYPE DOMAIN-CONTAINING PROTEIN-RELATED"/>
    <property type="match status" value="1"/>
</dbReference>
<feature type="compositionally biased region" description="Basic and acidic residues" evidence="5">
    <location>
        <begin position="63"/>
        <end position="76"/>
    </location>
</feature>
<evidence type="ECO:0000256" key="2">
    <source>
        <dbReference type="ARBA" id="ARBA00023125"/>
    </source>
</evidence>
<evidence type="ECO:0000256" key="1">
    <source>
        <dbReference type="ARBA" id="ARBA00023015"/>
    </source>
</evidence>